<protein>
    <submittedName>
        <fullName evidence="1">Uncharacterized protein</fullName>
    </submittedName>
</protein>
<sequence length="81" mass="9231">MDEDWGEPGPDFDVYLANKARLPEKPTAEPPKGLEWRQNRPRAGHHHSRHLQPQPCSYHPTILQKPGNTKNKEPISGTESK</sequence>
<evidence type="ECO:0000313" key="1">
    <source>
        <dbReference type="EMBL" id="KAJ9073949.1"/>
    </source>
</evidence>
<comment type="caution">
    <text evidence="1">The sequence shown here is derived from an EMBL/GenBank/DDBJ whole genome shotgun (WGS) entry which is preliminary data.</text>
</comment>
<organism evidence="1 2">
    <name type="scientific">Entomophthora muscae</name>
    <dbReference type="NCBI Taxonomy" id="34485"/>
    <lineage>
        <taxon>Eukaryota</taxon>
        <taxon>Fungi</taxon>
        <taxon>Fungi incertae sedis</taxon>
        <taxon>Zoopagomycota</taxon>
        <taxon>Entomophthoromycotina</taxon>
        <taxon>Entomophthoromycetes</taxon>
        <taxon>Entomophthorales</taxon>
        <taxon>Entomophthoraceae</taxon>
        <taxon>Entomophthora</taxon>
    </lineage>
</organism>
<dbReference type="Proteomes" id="UP001165960">
    <property type="component" value="Unassembled WGS sequence"/>
</dbReference>
<evidence type="ECO:0000313" key="2">
    <source>
        <dbReference type="Proteomes" id="UP001165960"/>
    </source>
</evidence>
<name>A0ACC2TH86_9FUNG</name>
<reference evidence="1" key="1">
    <citation type="submission" date="2022-04" db="EMBL/GenBank/DDBJ databases">
        <title>Genome of the entomopathogenic fungus Entomophthora muscae.</title>
        <authorList>
            <person name="Elya C."/>
            <person name="Lovett B.R."/>
            <person name="Lee E."/>
            <person name="Macias A.M."/>
            <person name="Hajek A.E."/>
            <person name="De Bivort B.L."/>
            <person name="Kasson M.T."/>
            <person name="De Fine Licht H.H."/>
            <person name="Stajich J.E."/>
        </authorList>
    </citation>
    <scope>NUCLEOTIDE SEQUENCE</scope>
    <source>
        <strain evidence="1">Berkeley</strain>
    </source>
</reference>
<accession>A0ACC2TH86</accession>
<keyword evidence="2" id="KW-1185">Reference proteome</keyword>
<dbReference type="EMBL" id="QTSX02002878">
    <property type="protein sequence ID" value="KAJ9073949.1"/>
    <property type="molecule type" value="Genomic_DNA"/>
</dbReference>
<proteinExistence type="predicted"/>
<gene>
    <name evidence="1" type="ORF">DSO57_1011168</name>
</gene>